<organism evidence="6 7">
    <name type="scientific">Deinococcus malanensis</name>
    <dbReference type="NCBI Taxonomy" id="1706855"/>
    <lineage>
        <taxon>Bacteria</taxon>
        <taxon>Thermotogati</taxon>
        <taxon>Deinococcota</taxon>
        <taxon>Deinococci</taxon>
        <taxon>Deinococcales</taxon>
        <taxon>Deinococcaceae</taxon>
        <taxon>Deinococcus</taxon>
    </lineage>
</organism>
<dbReference type="Gene3D" id="1.10.10.10">
    <property type="entry name" value="Winged helix-like DNA-binding domain superfamily/Winged helix DNA-binding domain"/>
    <property type="match status" value="1"/>
</dbReference>
<keyword evidence="2" id="KW-0067">ATP-binding</keyword>
<dbReference type="InterPro" id="IPR005158">
    <property type="entry name" value="BTAD"/>
</dbReference>
<dbReference type="SUPFAM" id="SSF52540">
    <property type="entry name" value="P-loop containing nucleoside triphosphate hydrolases"/>
    <property type="match status" value="1"/>
</dbReference>
<feature type="repeat" description="TPR" evidence="3">
    <location>
        <begin position="677"/>
        <end position="710"/>
    </location>
</feature>
<evidence type="ECO:0000313" key="6">
    <source>
        <dbReference type="EMBL" id="GGK38833.1"/>
    </source>
</evidence>
<protein>
    <submittedName>
        <fullName evidence="6">Transcriptional activator</fullName>
    </submittedName>
</protein>
<dbReference type="Pfam" id="PF13191">
    <property type="entry name" value="AAA_16"/>
    <property type="match status" value="1"/>
</dbReference>
<dbReference type="SUPFAM" id="SSF48452">
    <property type="entry name" value="TPR-like"/>
    <property type="match status" value="3"/>
</dbReference>
<dbReference type="Pfam" id="PF03704">
    <property type="entry name" value="BTAD"/>
    <property type="match status" value="1"/>
</dbReference>
<comment type="caution">
    <text evidence="6">The sequence shown here is derived from an EMBL/GenBank/DDBJ whole genome shotgun (WGS) entry which is preliminary data.</text>
</comment>
<dbReference type="EMBL" id="BMPP01000019">
    <property type="protein sequence ID" value="GGK38833.1"/>
    <property type="molecule type" value="Genomic_DNA"/>
</dbReference>
<dbReference type="SMART" id="SM00028">
    <property type="entry name" value="TPR"/>
    <property type="match status" value="5"/>
</dbReference>
<dbReference type="SMART" id="SM01043">
    <property type="entry name" value="BTAD"/>
    <property type="match status" value="1"/>
</dbReference>
<evidence type="ECO:0000256" key="3">
    <source>
        <dbReference type="PROSITE-ProRule" id="PRU00339"/>
    </source>
</evidence>
<dbReference type="PANTHER" id="PTHR16305">
    <property type="entry name" value="TESTICULAR SOLUBLE ADENYLYL CYCLASE"/>
    <property type="match status" value="1"/>
</dbReference>
<dbReference type="InterPro" id="IPR041664">
    <property type="entry name" value="AAA_16"/>
</dbReference>
<evidence type="ECO:0000256" key="4">
    <source>
        <dbReference type="SAM" id="MobiDB-lite"/>
    </source>
</evidence>
<dbReference type="Gene3D" id="1.25.40.10">
    <property type="entry name" value="Tetratricopeptide repeat domain"/>
    <property type="match status" value="3"/>
</dbReference>
<accession>A0ABQ2F3K9</accession>
<gene>
    <name evidence="6" type="ORF">GCM10008955_35750</name>
</gene>
<dbReference type="InterPro" id="IPR036388">
    <property type="entry name" value="WH-like_DNA-bd_sf"/>
</dbReference>
<dbReference type="PANTHER" id="PTHR16305:SF35">
    <property type="entry name" value="TRANSCRIPTIONAL ACTIVATOR DOMAIN"/>
    <property type="match status" value="1"/>
</dbReference>
<evidence type="ECO:0000256" key="1">
    <source>
        <dbReference type="ARBA" id="ARBA00022741"/>
    </source>
</evidence>
<reference evidence="7" key="1">
    <citation type="journal article" date="2019" name="Int. J. Syst. Evol. Microbiol.">
        <title>The Global Catalogue of Microorganisms (GCM) 10K type strain sequencing project: providing services to taxonomists for standard genome sequencing and annotation.</title>
        <authorList>
            <consortium name="The Broad Institute Genomics Platform"/>
            <consortium name="The Broad Institute Genome Sequencing Center for Infectious Disease"/>
            <person name="Wu L."/>
            <person name="Ma J."/>
        </authorList>
    </citation>
    <scope>NUCLEOTIDE SEQUENCE [LARGE SCALE GENOMIC DNA]</scope>
    <source>
        <strain evidence="7">JCM 30331</strain>
    </source>
</reference>
<dbReference type="Proteomes" id="UP000647587">
    <property type="component" value="Unassembled WGS sequence"/>
</dbReference>
<keyword evidence="1" id="KW-0547">Nucleotide-binding</keyword>
<feature type="domain" description="Bacterial transcriptional activator" evidence="5">
    <location>
        <begin position="96"/>
        <end position="242"/>
    </location>
</feature>
<keyword evidence="3" id="KW-0802">TPR repeat</keyword>
<evidence type="ECO:0000256" key="2">
    <source>
        <dbReference type="ARBA" id="ARBA00022840"/>
    </source>
</evidence>
<sequence length="1128" mass="121379">MFALQFLGPPECRVGDCPVTFKTRKAQALVAYLALEPGRQSREKLAALFWPDAGLEAGRASLRSTLVYAREALGPFRCRLEANRTTVCLVTEPHECDVTALERAAKAARCLPPADVLPELQEAASLWRGDLLDGFTLGDGSGFDAWLEERREVTRSAVNLVFDQLSAAQLEHDAGRAAETAQRWVAVDRLNEAAWRRLVQARLTSGQRALAREALDTCRRVLRDEVDCALAPETLALEPQLLDSTLRSRPEVVPDLPTLLREAPFVGRHAEFARLAASYQSAADGHPGVALIVGEPGIGKTRLAGEFLKWVQERGGEVLRGRAFEAGGSPYGPLIDAVRRPLTAQPRPEALLSRHDLAPLARLLPELEELPQLTPPSPGEDSRGRPLAALTHLILALARHVATRREPLVLLVDDVQWADAGTLEALRHLAGRAAEQEAPVLLMLTARGEALTPGSGLAGWAANLSRELPVTRLNLGLLELPETLGLLKGLAGVTVSGALEDLAARLFVETGGQPLYISETLRGLVEQGALTLGDNGIVVNEASLEAGLDQGSEGVRAVIGERLSRLSAAALALAQAGAVLGQGLEFRRLRAVADLGEDTALQGYEELLRAGLLREVEGRRDAFLSHDRVRETLRDALSGPRRMLLHQRALDALKAGDASPEVLAHHALGAGLTGEAARQVQQAGHEAMKLGAYPAAAAAFEQALELTPARPEYAAERRDILLLIQNALYFRDSHHLAAILHRWQVAAETAQAAGLVSEAAFALGELAASLARQGRHPEAREAAERALDAAREAGHPRMAAYSVYILGDLAVQRRDWTAAEHLLEDAQTRASQAEDEFLALDAREQLAAVQTFGHDDPEGGRQQEEEVLRRRIQLGKPQPVMTSLAALSYTCLRLGDYEAARRHVDEWAAWAEQSGLGRVAANVLGMRAYIAAEQDDVLGALTAGEAALAAFEKANAVLPFSWGGLAWCYARLGRTQDARQALEKGQALNEKDEDLYHQAAAAWVLGDAALALGDLGRAEQFYRQSLSGNSAAWILVGLRGLGEVRARTGQWEEAARLLGVVLGRRSAGVFQHRLATQAVDTLRPLVPSDALEAALNQGRAAPLEPLLAKLRQPGQPSQDSQSAGSAAV</sequence>
<proteinExistence type="predicted"/>
<feature type="compositionally biased region" description="Polar residues" evidence="4">
    <location>
        <begin position="1114"/>
        <end position="1128"/>
    </location>
</feature>
<dbReference type="InterPro" id="IPR027417">
    <property type="entry name" value="P-loop_NTPase"/>
</dbReference>
<dbReference type="Pfam" id="PF13181">
    <property type="entry name" value="TPR_8"/>
    <property type="match status" value="1"/>
</dbReference>
<evidence type="ECO:0000259" key="5">
    <source>
        <dbReference type="SMART" id="SM01043"/>
    </source>
</evidence>
<dbReference type="Gene3D" id="3.40.50.300">
    <property type="entry name" value="P-loop containing nucleotide triphosphate hydrolases"/>
    <property type="match status" value="1"/>
</dbReference>
<dbReference type="InterPro" id="IPR011990">
    <property type="entry name" value="TPR-like_helical_dom_sf"/>
</dbReference>
<evidence type="ECO:0000313" key="7">
    <source>
        <dbReference type="Proteomes" id="UP000647587"/>
    </source>
</evidence>
<dbReference type="PROSITE" id="PS50005">
    <property type="entry name" value="TPR"/>
    <property type="match status" value="1"/>
</dbReference>
<dbReference type="InterPro" id="IPR019734">
    <property type="entry name" value="TPR_rpt"/>
</dbReference>
<keyword evidence="7" id="KW-1185">Reference proteome</keyword>
<name>A0ABQ2F3K9_9DEIO</name>
<feature type="region of interest" description="Disordered" evidence="4">
    <location>
        <begin position="1105"/>
        <end position="1128"/>
    </location>
</feature>
<dbReference type="RefSeq" id="WP_189011216.1">
    <property type="nucleotide sequence ID" value="NZ_BMPP01000019.1"/>
</dbReference>